<evidence type="ECO:0000259" key="2">
    <source>
        <dbReference type="PROSITE" id="PS50206"/>
    </source>
</evidence>
<proteinExistence type="predicted"/>
<feature type="signal peptide" evidence="1">
    <location>
        <begin position="1"/>
        <end position="18"/>
    </location>
</feature>
<dbReference type="CDD" id="cd00158">
    <property type="entry name" value="RHOD"/>
    <property type="match status" value="1"/>
</dbReference>
<dbReference type="PROSITE" id="PS50206">
    <property type="entry name" value="RHODANESE_3"/>
    <property type="match status" value="1"/>
</dbReference>
<evidence type="ECO:0000313" key="4">
    <source>
        <dbReference type="Proteomes" id="UP001162891"/>
    </source>
</evidence>
<protein>
    <recommendedName>
        <fullName evidence="2">Rhodanese domain-containing protein</fullName>
    </recommendedName>
</protein>
<name>A0ABM7WRX8_9BACT</name>
<dbReference type="InterPro" id="IPR001763">
    <property type="entry name" value="Rhodanese-like_dom"/>
</dbReference>
<dbReference type="Proteomes" id="UP001162891">
    <property type="component" value="Chromosome"/>
</dbReference>
<dbReference type="InterPro" id="IPR001307">
    <property type="entry name" value="Thiosulphate_STrfase_CS"/>
</dbReference>
<evidence type="ECO:0000313" key="3">
    <source>
        <dbReference type="EMBL" id="BDG02242.1"/>
    </source>
</evidence>
<feature type="chain" id="PRO_5045864228" description="Rhodanese domain-containing protein" evidence="1">
    <location>
        <begin position="19"/>
        <end position="89"/>
    </location>
</feature>
<dbReference type="SUPFAM" id="SSF52821">
    <property type="entry name" value="Rhodanese/Cell cycle control phosphatase"/>
    <property type="match status" value="1"/>
</dbReference>
<accession>A0ABM7WRX8</accession>
<dbReference type="InterPro" id="IPR036873">
    <property type="entry name" value="Rhodanese-like_dom_sf"/>
</dbReference>
<reference evidence="4" key="1">
    <citation type="journal article" date="2022" name="Int. J. Syst. Evol. Microbiol.">
        <title>Anaeromyxobacter oryzae sp. nov., Anaeromyxobacter diazotrophicus sp. nov. and Anaeromyxobacter paludicola sp. nov., isolated from paddy soils.</title>
        <authorList>
            <person name="Itoh H."/>
            <person name="Xu Z."/>
            <person name="Mise K."/>
            <person name="Masuda Y."/>
            <person name="Ushijima N."/>
            <person name="Hayakawa C."/>
            <person name="Shiratori Y."/>
            <person name="Senoo K."/>
        </authorList>
    </citation>
    <scope>NUCLEOTIDE SEQUENCE [LARGE SCALE GENOMIC DNA]</scope>
    <source>
        <strain evidence="4">Red232</strain>
    </source>
</reference>
<dbReference type="RefSeq" id="WP_248359709.1">
    <property type="nucleotide sequence ID" value="NZ_AP025591.1"/>
</dbReference>
<feature type="domain" description="Rhodanese" evidence="2">
    <location>
        <begin position="35"/>
        <end position="87"/>
    </location>
</feature>
<gene>
    <name evidence="3" type="ORF">AMOR_12380</name>
</gene>
<keyword evidence="1" id="KW-0732">Signal</keyword>
<keyword evidence="4" id="KW-1185">Reference proteome</keyword>
<dbReference type="PROSITE" id="PS00380">
    <property type="entry name" value="RHODANESE_1"/>
    <property type="match status" value="1"/>
</dbReference>
<evidence type="ECO:0000256" key="1">
    <source>
        <dbReference type="SAM" id="SignalP"/>
    </source>
</evidence>
<sequence length="89" mass="9246">MVLSTTIAVLLAAAPVNAPAEFRVVDAPEVHALLVGGRAVVVDVRSPQEYAEAHIPGALGIPADRITAQSAALPRDRATPVVFYCRGMG</sequence>
<dbReference type="Pfam" id="PF00581">
    <property type="entry name" value="Rhodanese"/>
    <property type="match status" value="1"/>
</dbReference>
<organism evidence="3 4">
    <name type="scientific">Anaeromyxobacter oryzae</name>
    <dbReference type="NCBI Taxonomy" id="2918170"/>
    <lineage>
        <taxon>Bacteria</taxon>
        <taxon>Pseudomonadati</taxon>
        <taxon>Myxococcota</taxon>
        <taxon>Myxococcia</taxon>
        <taxon>Myxococcales</taxon>
        <taxon>Cystobacterineae</taxon>
        <taxon>Anaeromyxobacteraceae</taxon>
        <taxon>Anaeromyxobacter</taxon>
    </lineage>
</organism>
<dbReference type="EMBL" id="AP025591">
    <property type="protein sequence ID" value="BDG02242.1"/>
    <property type="molecule type" value="Genomic_DNA"/>
</dbReference>
<dbReference type="Gene3D" id="3.40.250.10">
    <property type="entry name" value="Rhodanese-like domain"/>
    <property type="match status" value="1"/>
</dbReference>